<evidence type="ECO:0000313" key="4">
    <source>
        <dbReference type="Proteomes" id="UP000196536"/>
    </source>
</evidence>
<dbReference type="OrthoDB" id="7056878at2"/>
<proteinExistence type="predicted"/>
<sequence>MKNTEQSEQIPALEHRSKQSFVKSNYPLVIAAVLLAGGGLGLGYAVGHKQGLTVVGFDADAEELSEIVNKQKKSLDAVSVALNTATQERDVAIGNAKELNVALDAAKQDKRQAESLSATYREKLRERGGLSLSIQNLAIRPLPSNAYEYVLDLVQVSPNRRRAAGKVEIRLVQNSEILTVPLDSANYNFEDFERLTGRWTMPSGFTPQYIEVHLSGAGNPVIQRFAWQRGKDTVESPAFLSEIPQAEANAK</sequence>
<dbReference type="RefSeq" id="WP_087621588.1">
    <property type="nucleotide sequence ID" value="NZ_NEXX01000006.1"/>
</dbReference>
<name>A0A1Z9YUX1_9GAMM</name>
<accession>A0A1Z9YUX1</accession>
<evidence type="ECO:0000313" key="3">
    <source>
        <dbReference type="EMBL" id="OUY06036.1"/>
    </source>
</evidence>
<keyword evidence="4" id="KW-1185">Reference proteome</keyword>
<keyword evidence="1" id="KW-0175">Coiled coil</keyword>
<dbReference type="EMBL" id="NEXX01000006">
    <property type="protein sequence ID" value="OUY06036.1"/>
    <property type="molecule type" value="Genomic_DNA"/>
</dbReference>
<keyword evidence="2" id="KW-1133">Transmembrane helix</keyword>
<keyword evidence="2" id="KW-0812">Transmembrane</keyword>
<feature type="transmembrane region" description="Helical" evidence="2">
    <location>
        <begin position="26"/>
        <end position="46"/>
    </location>
</feature>
<gene>
    <name evidence="3" type="ORF">CAP51_15125</name>
</gene>
<dbReference type="Pfam" id="PF20567">
    <property type="entry name" value="DUF6776"/>
    <property type="match status" value="1"/>
</dbReference>
<comment type="caution">
    <text evidence="3">The sequence shown here is derived from an EMBL/GenBank/DDBJ whole genome shotgun (WGS) entry which is preliminary data.</text>
</comment>
<organism evidence="3 4">
    <name type="scientific">Acinetobacter populi</name>
    <dbReference type="NCBI Taxonomy" id="1582270"/>
    <lineage>
        <taxon>Bacteria</taxon>
        <taxon>Pseudomonadati</taxon>
        <taxon>Pseudomonadota</taxon>
        <taxon>Gammaproteobacteria</taxon>
        <taxon>Moraxellales</taxon>
        <taxon>Moraxellaceae</taxon>
        <taxon>Acinetobacter</taxon>
    </lineage>
</organism>
<feature type="coiled-coil region" evidence="1">
    <location>
        <begin position="96"/>
        <end position="123"/>
    </location>
</feature>
<reference evidence="3 4" key="1">
    <citation type="submission" date="2017-05" db="EMBL/GenBank/DDBJ databases">
        <title>Acinetobacter populi ANC 5415 (= PBJ7), whole genome shotgun sequencing project.</title>
        <authorList>
            <person name="Nemec A."/>
            <person name="Radolfova-Krizova L."/>
        </authorList>
    </citation>
    <scope>NUCLEOTIDE SEQUENCE [LARGE SCALE GENOMIC DNA]</scope>
    <source>
        <strain evidence="3 4">PBJ7</strain>
    </source>
</reference>
<dbReference type="Proteomes" id="UP000196536">
    <property type="component" value="Unassembled WGS sequence"/>
</dbReference>
<evidence type="ECO:0000256" key="1">
    <source>
        <dbReference type="SAM" id="Coils"/>
    </source>
</evidence>
<dbReference type="AlphaFoldDB" id="A0A1Z9YUX1"/>
<evidence type="ECO:0000256" key="2">
    <source>
        <dbReference type="SAM" id="Phobius"/>
    </source>
</evidence>
<dbReference type="InterPro" id="IPR046703">
    <property type="entry name" value="DUF6776"/>
</dbReference>
<keyword evidence="2" id="KW-0472">Membrane</keyword>
<protein>
    <submittedName>
        <fullName evidence="3">Uncharacterized protein</fullName>
    </submittedName>
</protein>